<organism evidence="2 3">
    <name type="scientific">Erythranthe guttata</name>
    <name type="common">Yellow monkey flower</name>
    <name type="synonym">Mimulus guttatus</name>
    <dbReference type="NCBI Taxonomy" id="4155"/>
    <lineage>
        <taxon>Eukaryota</taxon>
        <taxon>Viridiplantae</taxon>
        <taxon>Streptophyta</taxon>
        <taxon>Embryophyta</taxon>
        <taxon>Tracheophyta</taxon>
        <taxon>Spermatophyta</taxon>
        <taxon>Magnoliopsida</taxon>
        <taxon>eudicotyledons</taxon>
        <taxon>Gunneridae</taxon>
        <taxon>Pentapetalae</taxon>
        <taxon>asterids</taxon>
        <taxon>lamiids</taxon>
        <taxon>Lamiales</taxon>
        <taxon>Phrymaceae</taxon>
        <taxon>Erythranthe</taxon>
    </lineage>
</organism>
<feature type="transmembrane region" description="Helical" evidence="1">
    <location>
        <begin position="155"/>
        <end position="176"/>
    </location>
</feature>
<proteinExistence type="predicted"/>
<keyword evidence="1" id="KW-1133">Transmembrane helix</keyword>
<keyword evidence="1" id="KW-0472">Membrane</keyword>
<dbReference type="PANTHER" id="PTHR35307">
    <property type="entry name" value="PROTEIN, PUTATIVE-RELATED"/>
    <property type="match status" value="1"/>
</dbReference>
<dbReference type="Proteomes" id="UP000030748">
    <property type="component" value="Unassembled WGS sequence"/>
</dbReference>
<dbReference type="EMBL" id="KI632211">
    <property type="protein sequence ID" value="EYU22126.1"/>
    <property type="molecule type" value="Genomic_DNA"/>
</dbReference>
<feature type="transmembrane region" description="Helical" evidence="1">
    <location>
        <begin position="270"/>
        <end position="296"/>
    </location>
</feature>
<name>A0A022Q2F6_ERYGU</name>
<accession>A0A022Q2F6</accession>
<dbReference type="eggNOG" id="ENOG502QWWX">
    <property type="taxonomic scope" value="Eukaryota"/>
</dbReference>
<evidence type="ECO:0000313" key="3">
    <source>
        <dbReference type="Proteomes" id="UP000030748"/>
    </source>
</evidence>
<protein>
    <submittedName>
        <fullName evidence="2">Uncharacterized protein</fullName>
    </submittedName>
</protein>
<feature type="transmembrane region" description="Helical" evidence="1">
    <location>
        <begin position="92"/>
        <end position="110"/>
    </location>
</feature>
<keyword evidence="3" id="KW-1185">Reference proteome</keyword>
<feature type="transmembrane region" description="Helical" evidence="1">
    <location>
        <begin position="51"/>
        <end position="72"/>
    </location>
</feature>
<reference evidence="2 3" key="1">
    <citation type="journal article" date="2013" name="Proc. Natl. Acad. Sci. U.S.A.">
        <title>Fine-scale variation in meiotic recombination in Mimulus inferred from population shotgun sequencing.</title>
        <authorList>
            <person name="Hellsten U."/>
            <person name="Wright K.M."/>
            <person name="Jenkins J."/>
            <person name="Shu S."/>
            <person name="Yuan Y."/>
            <person name="Wessler S.R."/>
            <person name="Schmutz J."/>
            <person name="Willis J.H."/>
            <person name="Rokhsar D.S."/>
        </authorList>
    </citation>
    <scope>NUCLEOTIDE SEQUENCE [LARGE SCALE GENOMIC DNA]</scope>
    <source>
        <strain evidence="3">cv. DUN x IM62</strain>
    </source>
</reference>
<feature type="transmembrane region" description="Helical" evidence="1">
    <location>
        <begin position="117"/>
        <end position="143"/>
    </location>
</feature>
<gene>
    <name evidence="2" type="ORF">MIMGU_mgv1a027129mg</name>
</gene>
<feature type="transmembrane region" description="Helical" evidence="1">
    <location>
        <begin position="229"/>
        <end position="250"/>
    </location>
</feature>
<keyword evidence="1" id="KW-0812">Transmembrane</keyword>
<evidence type="ECO:0000313" key="2">
    <source>
        <dbReference type="EMBL" id="EYU22126.1"/>
    </source>
</evidence>
<dbReference type="AlphaFoldDB" id="A0A022Q2F6"/>
<feature type="transmembrane region" description="Helical" evidence="1">
    <location>
        <begin position="20"/>
        <end position="39"/>
    </location>
</feature>
<sequence>MDLTRDVDSTALHDKLDEPTPWIGLYIATTSLVCTLAMAADASIGFRSKELWFPCKYFTLNAFSLTLLAVTMKLPLDLTSFTIQDDDKLARISSLVFMSTAMANFTTSLWSMTDNEIVLNLAALALLVLTVFGNVAVHIMHLLHFYDVHSIMEEQIVCAVFMLFLLLTLCFSAVMLPTAKRQIHLAYCETRRKISNDKKVVWGNFSDGELKIAVTRYWVMAQTGSSQFVIARSVTCVASGLMCLLMGLTLLQVETRKFSYEGKVSSNYKWSIKLILLVQTIGVAVGGIAPVIRWFVAARFKSSKIGHRSFRDELKVESYWTERLVQWRDRPVPLKIRHHIYRKLLHHAKGLLLNSCIRVQITIVWASKLVLLISALYEESRTGAEPDYSGYVLLLEGESQLPQKTLRNICNEVDKLIRRGKKKQWKNLIDFLNKSGNFNGVREFDTNQKPPNCWSMPIVTLTSIAISLPKVTNDTANRLLSVVSGGLYFAKLIEKTLNKNGDLAVIRHAADVIWVGVEFYQTWQDVDLRRESLKSQSHETTLQNLSNNAQTIVDDFLSATRGDPLMQNPLNWPVEIIAARSMYRVTQTILQTHTNNVGQNDEELFERLSVMISSILAACLTNLVSVIIFKCHSDVIEEREESVRQAAILLGQSDEILKILQPRGLPGIDPKEAAYIDSWRAFMAASSSNVQEQFTTFNTKKKLSGIVFYDQDFVKCPSSCSKLEYGFVVLYLLESKTDAGGFNSIKRPPLFNISRFFRIQARKITFLNNFKNFFALTEKNNCSADTSLPFFDSIAVAFQDYDRH</sequence>
<dbReference type="PANTHER" id="PTHR35307:SF3">
    <property type="entry name" value="DUF4220 DOMAIN-CONTAINING PROTEIN"/>
    <property type="match status" value="1"/>
</dbReference>
<evidence type="ECO:0000256" key="1">
    <source>
        <dbReference type="SAM" id="Phobius"/>
    </source>
</evidence>